<dbReference type="AlphaFoldDB" id="A0A1I7ZVZ4"/>
<sequence>MAMLMPVEDHDPNLPQDRNTPPDKEKIPLTTRSLCLEMAQCGVYTQLYEQFKAQRMDQGIFKELHEALLKRAGELRLQGGGNIVRTLAQEIVLPGGGDLRKELRGAIIDFSQQHCWRFEEPLY</sequence>
<feature type="region of interest" description="Disordered" evidence="1">
    <location>
        <begin position="1"/>
        <end position="27"/>
    </location>
</feature>
<reference evidence="3" key="1">
    <citation type="submission" date="2016-11" db="UniProtKB">
        <authorList>
            <consortium name="WormBaseParasite"/>
        </authorList>
    </citation>
    <scope>IDENTIFICATION</scope>
</reference>
<proteinExistence type="predicted"/>
<keyword evidence="2" id="KW-1185">Reference proteome</keyword>
<organism evidence="2 3">
    <name type="scientific">Steinernema glaseri</name>
    <dbReference type="NCBI Taxonomy" id="37863"/>
    <lineage>
        <taxon>Eukaryota</taxon>
        <taxon>Metazoa</taxon>
        <taxon>Ecdysozoa</taxon>
        <taxon>Nematoda</taxon>
        <taxon>Chromadorea</taxon>
        <taxon>Rhabditida</taxon>
        <taxon>Tylenchina</taxon>
        <taxon>Panagrolaimomorpha</taxon>
        <taxon>Strongyloidoidea</taxon>
        <taxon>Steinernematidae</taxon>
        <taxon>Steinernema</taxon>
    </lineage>
</organism>
<dbReference type="Proteomes" id="UP000095287">
    <property type="component" value="Unplaced"/>
</dbReference>
<dbReference type="WBParaSite" id="L893_g30301.t1">
    <property type="protein sequence ID" value="L893_g30301.t1"/>
    <property type="gene ID" value="L893_g30301"/>
</dbReference>
<evidence type="ECO:0000313" key="3">
    <source>
        <dbReference type="WBParaSite" id="L893_g30301.t1"/>
    </source>
</evidence>
<name>A0A1I7ZVZ4_9BILA</name>
<evidence type="ECO:0000256" key="1">
    <source>
        <dbReference type="SAM" id="MobiDB-lite"/>
    </source>
</evidence>
<evidence type="ECO:0000313" key="2">
    <source>
        <dbReference type="Proteomes" id="UP000095287"/>
    </source>
</evidence>
<protein>
    <submittedName>
        <fullName evidence="3">LisH domain-containing protein</fullName>
    </submittedName>
</protein>
<accession>A0A1I7ZVZ4</accession>